<evidence type="ECO:0000256" key="1">
    <source>
        <dbReference type="ARBA" id="ARBA00006484"/>
    </source>
</evidence>
<sequence length="335" mass="36451">MTTHTEYNERTSATEVAKAFSDEIKDKHFVVTGISKKSIGEATVKALSSHAPASLILASRTRENLEAVASNIRAAHPDVHVATVVVDLLSQSSVRQAAEEIKKLVPRVDVLINNAAMITSKRVVSPEDIEGQFAANHLGGFLLTNLLAEHFPTARKARIVNVASEAHRCSPIRFSDWNIMKDDTEIPTSERGPDVTGWLPAEMLKKVDGYSGNRAYCQSKTANILTSVQENVKWPEKVVAYSLDPGSILTNGNREFGGEAIVKEAVAMHNAFLKNLDQGAATTLVAALDPALNQYSGNPYLVNCQFGQAADWATDKEAAEKLWKLSEELVGQVFP</sequence>
<dbReference type="EMBL" id="PDXA01000001">
    <property type="protein sequence ID" value="RYN62320.1"/>
    <property type="molecule type" value="Genomic_DNA"/>
</dbReference>
<keyword evidence="2" id="KW-0560">Oxidoreductase</keyword>
<gene>
    <name evidence="3" type="ORF">AA0114_g46</name>
</gene>
<protein>
    <submittedName>
        <fullName evidence="3">Uncharacterized protein</fullName>
    </submittedName>
</protein>
<dbReference type="PANTHER" id="PTHR24320:SF283">
    <property type="entry name" value="RETINOL DEHYDROGENASE 11"/>
    <property type="match status" value="1"/>
</dbReference>
<evidence type="ECO:0000313" key="4">
    <source>
        <dbReference type="Proteomes" id="UP000292402"/>
    </source>
</evidence>
<proteinExistence type="inferred from homology"/>
<dbReference type="Proteomes" id="UP000292402">
    <property type="component" value="Unassembled WGS sequence"/>
</dbReference>
<reference evidence="4" key="1">
    <citation type="journal article" date="2019" name="bioRxiv">
        <title>Genomics, evolutionary history and diagnostics of the Alternaria alternata species group including apple and Asian pear pathotypes.</title>
        <authorList>
            <person name="Armitage A.D."/>
            <person name="Cockerton H.M."/>
            <person name="Sreenivasaprasad S."/>
            <person name="Woodhall J.W."/>
            <person name="Lane C.R."/>
            <person name="Harrison R.J."/>
            <person name="Clarkson J.P."/>
        </authorList>
    </citation>
    <scope>NUCLEOTIDE SEQUENCE [LARGE SCALE GENOMIC DNA]</scope>
    <source>
        <strain evidence="4">FERA 1082</strain>
    </source>
</reference>
<dbReference type="InterPro" id="IPR002347">
    <property type="entry name" value="SDR_fam"/>
</dbReference>
<dbReference type="PANTHER" id="PTHR24320">
    <property type="entry name" value="RETINOL DEHYDROGENASE"/>
    <property type="match status" value="1"/>
</dbReference>
<dbReference type="SUPFAM" id="SSF51735">
    <property type="entry name" value="NAD(P)-binding Rossmann-fold domains"/>
    <property type="match status" value="1"/>
</dbReference>
<dbReference type="Gene3D" id="3.40.50.720">
    <property type="entry name" value="NAD(P)-binding Rossmann-like Domain"/>
    <property type="match status" value="1"/>
</dbReference>
<dbReference type="AlphaFoldDB" id="A0A4Q4MXT3"/>
<organism evidence="3 4">
    <name type="scientific">Alternaria tenuissima</name>
    <dbReference type="NCBI Taxonomy" id="119927"/>
    <lineage>
        <taxon>Eukaryota</taxon>
        <taxon>Fungi</taxon>
        <taxon>Dikarya</taxon>
        <taxon>Ascomycota</taxon>
        <taxon>Pezizomycotina</taxon>
        <taxon>Dothideomycetes</taxon>
        <taxon>Pleosporomycetidae</taxon>
        <taxon>Pleosporales</taxon>
        <taxon>Pleosporineae</taxon>
        <taxon>Pleosporaceae</taxon>
        <taxon>Alternaria</taxon>
        <taxon>Alternaria sect. Alternaria</taxon>
        <taxon>Alternaria alternata complex</taxon>
    </lineage>
</organism>
<comment type="caution">
    <text evidence="3">The sequence shown here is derived from an EMBL/GenBank/DDBJ whole genome shotgun (WGS) entry which is preliminary data.</text>
</comment>
<comment type="similarity">
    <text evidence="1">Belongs to the short-chain dehydrogenases/reductases (SDR) family.</text>
</comment>
<accession>A0A4Q4MXT3</accession>
<evidence type="ECO:0000313" key="3">
    <source>
        <dbReference type="EMBL" id="RYN62320.1"/>
    </source>
</evidence>
<dbReference type="GO" id="GO:0016491">
    <property type="term" value="F:oxidoreductase activity"/>
    <property type="evidence" value="ECO:0007669"/>
    <property type="project" value="UniProtKB-KW"/>
</dbReference>
<dbReference type="InterPro" id="IPR036291">
    <property type="entry name" value="NAD(P)-bd_dom_sf"/>
</dbReference>
<evidence type="ECO:0000256" key="2">
    <source>
        <dbReference type="ARBA" id="ARBA00023002"/>
    </source>
</evidence>
<name>A0A4Q4MXT3_9PLEO</name>
<dbReference type="Pfam" id="PF00106">
    <property type="entry name" value="adh_short"/>
    <property type="match status" value="1"/>
</dbReference>